<evidence type="ECO:0000313" key="3">
    <source>
        <dbReference type="Proteomes" id="UP000008138"/>
    </source>
</evidence>
<dbReference type="KEGG" id="tuz:TUZN_2157"/>
<dbReference type="eggNOG" id="arCOG01421">
    <property type="taxonomic scope" value="Archaea"/>
</dbReference>
<dbReference type="PANTHER" id="PTHR42655:SF1">
    <property type="entry name" value="GLYCOGEN PHOSPHORYLASE"/>
    <property type="match status" value="1"/>
</dbReference>
<dbReference type="GO" id="GO:0008184">
    <property type="term" value="F:glycogen phosphorylase activity"/>
    <property type="evidence" value="ECO:0007669"/>
    <property type="project" value="InterPro"/>
</dbReference>
<comment type="similarity">
    <text evidence="1">Belongs to the glycogen phosphorylase family.</text>
</comment>
<dbReference type="EMBL" id="CP002590">
    <property type="protein sequence ID" value="AEA13614.1"/>
    <property type="molecule type" value="Genomic_DNA"/>
</dbReference>
<sequence>MIVSVAPELALDGSKNYAGGLGVLEGDKFYAAARLGVPYTVITLLYDKGYVRYREENGQLVPEGEPQTDFLKSLKPAGTCWIEVGGEDVEIGLYLYQLNTATAAFVKPLRPDWAVKAAERLYVESTDLERFRKYVILAKAAVRYVDKHIGWDKVKYFDLQEAYTALVPLVRPGASYRLVIHTPAPWGHPTFPNRFFKQEFGYEFAMNPVVLTEIGLAMSKEGIVVSKKMLDFALSTFPHHAAKIRAVTNAVEIPRWRHPALSDVKSPDELKAARAKAKAEALKALGIKTDKPVVVWARRLTRYKRPHFIAQLVEDLDTDVFFILGGRAHPNDDFGVRMMAEFKRLASSRPNVVYIPDLHVEKARYIVWASDVFTFTPFSGWEASGTSFMKAGINGIPPVASRDGAVEEVVRDRFNGWLFGEDRRRLLPLDSPELEKEYDEFKRKVEEALDALSNGSYWQIAYNAYKTFSEYYSMDRLFRDYGYIG</sequence>
<dbReference type="SUPFAM" id="SSF53756">
    <property type="entry name" value="UDP-Glycosyltransferase/glycogen phosphorylase"/>
    <property type="match status" value="1"/>
</dbReference>
<dbReference type="PANTHER" id="PTHR42655">
    <property type="entry name" value="GLYCOGEN PHOSPHORYLASE"/>
    <property type="match status" value="1"/>
</dbReference>
<reference evidence="2 3" key="1">
    <citation type="journal article" date="2011" name="J. Bacteriol.">
        <title>Complete genome sequence of the thermoacidophilic crenarchaeon Thermoproteus uzoniensis 768-20.</title>
        <authorList>
            <person name="Mardanov A.V."/>
            <person name="Gumerov V.M."/>
            <person name="Beletsky A.V."/>
            <person name="Prokofeva M.I."/>
            <person name="Bonch-Osmolovskaya E.A."/>
            <person name="Ravin N.V."/>
            <person name="Skryabin K.G."/>
        </authorList>
    </citation>
    <scope>NUCLEOTIDE SEQUENCE [LARGE SCALE GENOMIC DNA]</scope>
    <source>
        <strain evidence="2 3">768-20</strain>
    </source>
</reference>
<dbReference type="AlphaFoldDB" id="F2L5R8"/>
<dbReference type="HOGENOM" id="CLU_552792_0_0_2"/>
<dbReference type="OrthoDB" id="17863at2157"/>
<dbReference type="GO" id="GO:0005975">
    <property type="term" value="P:carbohydrate metabolic process"/>
    <property type="evidence" value="ECO:0007669"/>
    <property type="project" value="InterPro"/>
</dbReference>
<dbReference type="RefSeq" id="WP_013680949.1">
    <property type="nucleotide sequence ID" value="NC_015315.1"/>
</dbReference>
<accession>F2L5R8</accession>
<gene>
    <name evidence="2" type="ordered locus">TUZN_2157</name>
</gene>
<dbReference type="GeneID" id="10361667"/>
<dbReference type="InterPro" id="IPR000811">
    <property type="entry name" value="Glyco_trans_35"/>
</dbReference>
<evidence type="ECO:0000256" key="1">
    <source>
        <dbReference type="ARBA" id="ARBA00006047"/>
    </source>
</evidence>
<organism evidence="2 3">
    <name type="scientific">Thermoproteus uzoniensis (strain 768-20)</name>
    <dbReference type="NCBI Taxonomy" id="999630"/>
    <lineage>
        <taxon>Archaea</taxon>
        <taxon>Thermoproteota</taxon>
        <taxon>Thermoprotei</taxon>
        <taxon>Thermoproteales</taxon>
        <taxon>Thermoproteaceae</taxon>
        <taxon>Thermoproteus</taxon>
    </lineage>
</organism>
<dbReference type="InterPro" id="IPR052182">
    <property type="entry name" value="Glycogen/Maltodextrin_Phosph"/>
</dbReference>
<proteinExistence type="inferred from homology"/>
<dbReference type="Proteomes" id="UP000008138">
    <property type="component" value="Chromosome"/>
</dbReference>
<dbReference type="STRING" id="999630.TUZN_2157"/>
<name>F2L5R8_THEU7</name>
<keyword evidence="3" id="KW-1185">Reference proteome</keyword>
<reference key="2">
    <citation type="submission" date="2011-03" db="EMBL/GenBank/DDBJ databases">
        <title>Complete genome sequence of the thermoacidophilic crenarchaeon Thermoproteus uzoniensis 768-20.</title>
        <authorList>
            <person name="Mardanov A.V."/>
            <person name="Gumerov V.M."/>
            <person name="Beletsky A.V."/>
            <person name="Prokofeva M.I."/>
            <person name="Bonch-Osmolovskaya E.A."/>
            <person name="Ravin N.V."/>
            <person name="Skryabin K.G."/>
        </authorList>
    </citation>
    <scope>NUCLEOTIDE SEQUENCE</scope>
    <source>
        <strain>768-20</strain>
    </source>
</reference>
<evidence type="ECO:0000313" key="2">
    <source>
        <dbReference type="EMBL" id="AEA13614.1"/>
    </source>
</evidence>
<dbReference type="Pfam" id="PF00343">
    <property type="entry name" value="Phosphorylase"/>
    <property type="match status" value="1"/>
</dbReference>
<protein>
    <submittedName>
        <fullName evidence="2">Glycogen phosphorylase</fullName>
    </submittedName>
</protein>
<dbReference type="Gene3D" id="3.40.50.2000">
    <property type="entry name" value="Glycogen Phosphorylase B"/>
    <property type="match status" value="1"/>
</dbReference>